<accession>A0A126ZX10</accession>
<evidence type="ECO:0000256" key="1">
    <source>
        <dbReference type="SAM" id="Phobius"/>
    </source>
</evidence>
<feature type="transmembrane region" description="Helical" evidence="1">
    <location>
        <begin position="71"/>
        <end position="93"/>
    </location>
</feature>
<keyword evidence="1" id="KW-0472">Membrane</keyword>
<keyword evidence="1" id="KW-0812">Transmembrane</keyword>
<feature type="transmembrane region" description="Helical" evidence="1">
    <location>
        <begin position="38"/>
        <end position="59"/>
    </location>
</feature>
<sequence length="95" mass="9952">MTTILALLIACVMGYIGIVVSISLMLSGLEGGAGPMSIISMITYLLLAYVAPLIMGIFYSKTRNWGALRSLRLTASISLAVNIVLSPIGIGAMSM</sequence>
<proteinExistence type="predicted"/>
<name>A0A126ZX10_9MICC</name>
<dbReference type="Proteomes" id="UP000070134">
    <property type="component" value="Chromosome"/>
</dbReference>
<dbReference type="KEGG" id="satk:SA2016_0809"/>
<dbReference type="AlphaFoldDB" id="A0A126ZX10"/>
<organism evidence="2 3">
    <name type="scientific">Sinomonas atrocyanea</name>
    <dbReference type="NCBI Taxonomy" id="37927"/>
    <lineage>
        <taxon>Bacteria</taxon>
        <taxon>Bacillati</taxon>
        <taxon>Actinomycetota</taxon>
        <taxon>Actinomycetes</taxon>
        <taxon>Micrococcales</taxon>
        <taxon>Micrococcaceae</taxon>
        <taxon>Sinomonas</taxon>
    </lineage>
</organism>
<evidence type="ECO:0000313" key="3">
    <source>
        <dbReference type="Proteomes" id="UP000070134"/>
    </source>
</evidence>
<keyword evidence="3" id="KW-1185">Reference proteome</keyword>
<feature type="transmembrane region" description="Helical" evidence="1">
    <location>
        <begin position="7"/>
        <end position="26"/>
    </location>
</feature>
<gene>
    <name evidence="2" type="ORF">SA2016_0809</name>
</gene>
<evidence type="ECO:0000313" key="2">
    <source>
        <dbReference type="EMBL" id="AMM31497.1"/>
    </source>
</evidence>
<dbReference type="EMBL" id="CP014518">
    <property type="protein sequence ID" value="AMM31497.1"/>
    <property type="molecule type" value="Genomic_DNA"/>
</dbReference>
<protein>
    <submittedName>
        <fullName evidence="2">Uncharacterized protein</fullName>
    </submittedName>
</protein>
<reference evidence="2 3" key="1">
    <citation type="submission" date="2016-02" db="EMBL/GenBank/DDBJ databases">
        <title>Complete genome of Sinomonas atrocyanea KCTC 3377.</title>
        <authorList>
            <person name="Kim K.M."/>
        </authorList>
    </citation>
    <scope>NUCLEOTIDE SEQUENCE [LARGE SCALE GENOMIC DNA]</scope>
    <source>
        <strain evidence="2 3">KCTC 3377</strain>
    </source>
</reference>
<keyword evidence="1" id="KW-1133">Transmembrane helix</keyword>